<proteinExistence type="predicted"/>
<gene>
    <name evidence="2" type="ORF">EYF80_020914</name>
</gene>
<sequence>MVCPKYFRQACHCLASPEPPWGCTLTPTHRDHPCDARTFPRSALVRREQSNVLHRRGGRDKIAEMKEVEARPCQLLTCVAPHRTDSVGAGIRRPHPPRPGSSLSEQREAGRFSIESDSHHAARGQIYYCSLGQCGGCSVLLHEYR</sequence>
<reference evidence="2 3" key="1">
    <citation type="submission" date="2019-03" db="EMBL/GenBank/DDBJ databases">
        <title>First draft genome of Liparis tanakae, snailfish: a comprehensive survey of snailfish specific genes.</title>
        <authorList>
            <person name="Kim W."/>
            <person name="Song I."/>
            <person name="Jeong J.-H."/>
            <person name="Kim D."/>
            <person name="Kim S."/>
            <person name="Ryu S."/>
            <person name="Song J.Y."/>
            <person name="Lee S.K."/>
        </authorList>
    </citation>
    <scope>NUCLEOTIDE SEQUENCE [LARGE SCALE GENOMIC DNA]</scope>
    <source>
        <tissue evidence="2">Muscle</tissue>
    </source>
</reference>
<feature type="compositionally biased region" description="Basic and acidic residues" evidence="1">
    <location>
        <begin position="105"/>
        <end position="116"/>
    </location>
</feature>
<feature type="region of interest" description="Disordered" evidence="1">
    <location>
        <begin position="86"/>
        <end position="116"/>
    </location>
</feature>
<keyword evidence="3" id="KW-1185">Reference proteome</keyword>
<evidence type="ECO:0000256" key="1">
    <source>
        <dbReference type="SAM" id="MobiDB-lite"/>
    </source>
</evidence>
<dbReference type="AlphaFoldDB" id="A0A4Z2HSV5"/>
<name>A0A4Z2HSV5_9TELE</name>
<accession>A0A4Z2HSV5</accession>
<evidence type="ECO:0000313" key="2">
    <source>
        <dbReference type="EMBL" id="TNN68879.1"/>
    </source>
</evidence>
<comment type="caution">
    <text evidence="2">The sequence shown here is derived from an EMBL/GenBank/DDBJ whole genome shotgun (WGS) entry which is preliminary data.</text>
</comment>
<dbReference type="EMBL" id="SRLO01000183">
    <property type="protein sequence ID" value="TNN68879.1"/>
    <property type="molecule type" value="Genomic_DNA"/>
</dbReference>
<organism evidence="2 3">
    <name type="scientific">Liparis tanakae</name>
    <name type="common">Tanaka's snailfish</name>
    <dbReference type="NCBI Taxonomy" id="230148"/>
    <lineage>
        <taxon>Eukaryota</taxon>
        <taxon>Metazoa</taxon>
        <taxon>Chordata</taxon>
        <taxon>Craniata</taxon>
        <taxon>Vertebrata</taxon>
        <taxon>Euteleostomi</taxon>
        <taxon>Actinopterygii</taxon>
        <taxon>Neopterygii</taxon>
        <taxon>Teleostei</taxon>
        <taxon>Neoteleostei</taxon>
        <taxon>Acanthomorphata</taxon>
        <taxon>Eupercaria</taxon>
        <taxon>Perciformes</taxon>
        <taxon>Cottioidei</taxon>
        <taxon>Cottales</taxon>
        <taxon>Liparidae</taxon>
        <taxon>Liparis</taxon>
    </lineage>
</organism>
<evidence type="ECO:0000313" key="3">
    <source>
        <dbReference type="Proteomes" id="UP000314294"/>
    </source>
</evidence>
<dbReference type="Proteomes" id="UP000314294">
    <property type="component" value="Unassembled WGS sequence"/>
</dbReference>
<protein>
    <submittedName>
        <fullName evidence="2">Uncharacterized protein</fullName>
    </submittedName>
</protein>